<comment type="caution">
    <text evidence="1">The sequence shown here is derived from an EMBL/GenBank/DDBJ whole genome shotgun (WGS) entry which is preliminary data.</text>
</comment>
<dbReference type="Proteomes" id="UP001055156">
    <property type="component" value="Unassembled WGS sequence"/>
</dbReference>
<dbReference type="EMBL" id="BPQV01000020">
    <property type="protein sequence ID" value="GJE29768.1"/>
    <property type="molecule type" value="Genomic_DNA"/>
</dbReference>
<organism evidence="1 2">
    <name type="scientific">Methylobacterium organophilum</name>
    <dbReference type="NCBI Taxonomy" id="410"/>
    <lineage>
        <taxon>Bacteria</taxon>
        <taxon>Pseudomonadati</taxon>
        <taxon>Pseudomonadota</taxon>
        <taxon>Alphaproteobacteria</taxon>
        <taxon>Hyphomicrobiales</taxon>
        <taxon>Methylobacteriaceae</taxon>
        <taxon>Methylobacterium</taxon>
    </lineage>
</organism>
<reference evidence="1" key="2">
    <citation type="submission" date="2021-08" db="EMBL/GenBank/DDBJ databases">
        <authorList>
            <person name="Tani A."/>
            <person name="Ola A."/>
            <person name="Ogura Y."/>
            <person name="Katsura K."/>
            <person name="Hayashi T."/>
        </authorList>
    </citation>
    <scope>NUCLEOTIDE SEQUENCE</scope>
    <source>
        <strain evidence="1">NBRC 15689</strain>
    </source>
</reference>
<reference evidence="1" key="1">
    <citation type="journal article" date="2021" name="Front. Microbiol.">
        <title>Comprehensive Comparative Genomics and Phenotyping of Methylobacterium Species.</title>
        <authorList>
            <person name="Alessa O."/>
            <person name="Ogura Y."/>
            <person name="Fujitani Y."/>
            <person name="Takami H."/>
            <person name="Hayashi T."/>
            <person name="Sahin N."/>
            <person name="Tani A."/>
        </authorList>
    </citation>
    <scope>NUCLEOTIDE SEQUENCE</scope>
    <source>
        <strain evidence="1">NBRC 15689</strain>
    </source>
</reference>
<evidence type="ECO:0000313" key="1">
    <source>
        <dbReference type="EMBL" id="GJE29768.1"/>
    </source>
</evidence>
<dbReference type="RefSeq" id="WP_238314990.1">
    <property type="nucleotide sequence ID" value="NZ_BPQV01000020.1"/>
</dbReference>
<proteinExistence type="predicted"/>
<accession>A0ABQ4TEX9</accession>
<sequence>MQPGSPDALAASIRDFLRRLDAGFFGDLRIGPAHDRSESAVIIDMREQLAAFEAGFAPSRREAA</sequence>
<evidence type="ECO:0000313" key="2">
    <source>
        <dbReference type="Proteomes" id="UP001055156"/>
    </source>
</evidence>
<protein>
    <submittedName>
        <fullName evidence="1">Uncharacterized protein</fullName>
    </submittedName>
</protein>
<gene>
    <name evidence="1" type="ORF">LKMONMHP_4654</name>
</gene>
<name>A0ABQ4TEX9_METOR</name>
<keyword evidence="2" id="KW-1185">Reference proteome</keyword>